<dbReference type="EMBL" id="CCAZ020000001">
    <property type="protein sequence ID" value="CEG07577.1"/>
    <property type="molecule type" value="Genomic_DNA"/>
</dbReference>
<dbReference type="SUPFAM" id="SSF52096">
    <property type="entry name" value="ClpP/crotonase"/>
    <property type="match status" value="1"/>
</dbReference>
<dbReference type="OrthoDB" id="5936191at2"/>
<keyword evidence="3" id="KW-1185">Reference proteome</keyword>
<reference evidence="2 3" key="1">
    <citation type="journal article" date="2014" name="Genome Announc.">
        <title>Genome Sequence of Afipia felis Strain 76713, Isolated in Hospital Water Using an Amoeba Co-Culture Procedure.</title>
        <authorList>
            <person name="Benamar S."/>
            <person name="La Scola B."/>
            <person name="Croce O."/>
        </authorList>
    </citation>
    <scope>NUCLEOTIDE SEQUENCE [LARGE SCALE GENOMIC DNA]</scope>
    <source>
        <strain evidence="2 3">76713</strain>
    </source>
</reference>
<dbReference type="STRING" id="1035.BN961_00970"/>
<feature type="compositionally biased region" description="Low complexity" evidence="1">
    <location>
        <begin position="298"/>
        <end position="307"/>
    </location>
</feature>
<sequence length="320" mass="33921">MEVGSLTFSGWARIGAAALLVALFGLAAREETAHASGAAQSSPSAKTSHAADTPHEPETVEPRRQPMTFVWHVAPKDQCAPDCRDWIEAVGVITTDTPALFEKIATGHDLSSATVVLNSSGGSVLDALALGRVWRKAGLFTTVGQVIEKDGLNGKVRATEPDAYCESMCVFLLLSGKTRNVPPEAHVRVHQIWMGDRANDAKAATYTAQDLMIVERDVGRLAKYTFDMGGTGDLLTLALSVPPWEPLHELSRAELRLGNLVTDEPVVADAPKLEPPHTATVGKPVVTKPIQDRVATMPATMAPTKTAEALPPTGGAAPAQ</sequence>
<feature type="region of interest" description="Disordered" evidence="1">
    <location>
        <begin position="298"/>
        <end position="320"/>
    </location>
</feature>
<feature type="compositionally biased region" description="Polar residues" evidence="1">
    <location>
        <begin position="38"/>
        <end position="47"/>
    </location>
</feature>
<dbReference type="Proteomes" id="UP000035762">
    <property type="component" value="Unassembled WGS sequence"/>
</dbReference>
<evidence type="ECO:0000256" key="1">
    <source>
        <dbReference type="SAM" id="MobiDB-lite"/>
    </source>
</evidence>
<accession>A0A090MMR3</accession>
<evidence type="ECO:0008006" key="4">
    <source>
        <dbReference type="Google" id="ProtNLM"/>
    </source>
</evidence>
<dbReference type="AlphaFoldDB" id="A0A090MMR3"/>
<comment type="caution">
    <text evidence="2">The sequence shown here is derived from an EMBL/GenBank/DDBJ whole genome shotgun (WGS) entry which is preliminary data.</text>
</comment>
<organism evidence="2 3">
    <name type="scientific">Afipia felis</name>
    <name type="common">Cat scratch disease bacillus</name>
    <dbReference type="NCBI Taxonomy" id="1035"/>
    <lineage>
        <taxon>Bacteria</taxon>
        <taxon>Pseudomonadati</taxon>
        <taxon>Pseudomonadota</taxon>
        <taxon>Alphaproteobacteria</taxon>
        <taxon>Hyphomicrobiales</taxon>
        <taxon>Nitrobacteraceae</taxon>
        <taxon>Afipia</taxon>
    </lineage>
</organism>
<proteinExistence type="predicted"/>
<dbReference type="RefSeq" id="WP_048755812.1">
    <property type="nucleotide sequence ID" value="NZ_CCAZ020000001.1"/>
</dbReference>
<feature type="compositionally biased region" description="Basic and acidic residues" evidence="1">
    <location>
        <begin position="52"/>
        <end position="63"/>
    </location>
</feature>
<gene>
    <name evidence="2" type="ORF">BN961_00970</name>
</gene>
<dbReference type="InterPro" id="IPR029045">
    <property type="entry name" value="ClpP/crotonase-like_dom_sf"/>
</dbReference>
<feature type="region of interest" description="Disordered" evidence="1">
    <location>
        <begin position="35"/>
        <end position="63"/>
    </location>
</feature>
<name>A0A090MMR3_AFIFE</name>
<protein>
    <recommendedName>
        <fullName evidence="4">Periplasmic protein</fullName>
    </recommendedName>
</protein>
<dbReference type="Gene3D" id="3.90.226.10">
    <property type="entry name" value="2-enoyl-CoA Hydratase, Chain A, domain 1"/>
    <property type="match status" value="1"/>
</dbReference>
<evidence type="ECO:0000313" key="2">
    <source>
        <dbReference type="EMBL" id="CEG07577.1"/>
    </source>
</evidence>
<evidence type="ECO:0000313" key="3">
    <source>
        <dbReference type="Proteomes" id="UP000035762"/>
    </source>
</evidence>